<proteinExistence type="predicted"/>
<dbReference type="AlphaFoldDB" id="A0A2W7S3P0"/>
<feature type="compositionally biased region" description="Basic and acidic residues" evidence="1">
    <location>
        <begin position="53"/>
        <end position="64"/>
    </location>
</feature>
<name>A0A2W7S3P0_9BACT</name>
<dbReference type="OrthoDB" id="9988989at2"/>
<feature type="region of interest" description="Disordered" evidence="1">
    <location>
        <begin position="19"/>
        <end position="64"/>
    </location>
</feature>
<keyword evidence="3" id="KW-1185">Reference proteome</keyword>
<organism evidence="2 3">
    <name type="scientific">Hydrotalea sandarakina</name>
    <dbReference type="NCBI Taxonomy" id="1004304"/>
    <lineage>
        <taxon>Bacteria</taxon>
        <taxon>Pseudomonadati</taxon>
        <taxon>Bacteroidota</taxon>
        <taxon>Chitinophagia</taxon>
        <taxon>Chitinophagales</taxon>
        <taxon>Chitinophagaceae</taxon>
        <taxon>Hydrotalea</taxon>
    </lineage>
</organism>
<dbReference type="RefSeq" id="WP_111296104.1">
    <property type="nucleotide sequence ID" value="NZ_QKZV01000006.1"/>
</dbReference>
<reference evidence="2 3" key="1">
    <citation type="submission" date="2018-06" db="EMBL/GenBank/DDBJ databases">
        <title>Genomic Encyclopedia of Archaeal and Bacterial Type Strains, Phase II (KMG-II): from individual species to whole genera.</title>
        <authorList>
            <person name="Goeker M."/>
        </authorList>
    </citation>
    <scope>NUCLEOTIDE SEQUENCE [LARGE SCALE GENOMIC DNA]</scope>
    <source>
        <strain evidence="2 3">DSM 23241</strain>
    </source>
</reference>
<dbReference type="EMBL" id="QKZV01000006">
    <property type="protein sequence ID" value="PZX61917.1"/>
    <property type="molecule type" value="Genomic_DNA"/>
</dbReference>
<gene>
    <name evidence="2" type="ORF">LX80_02079</name>
</gene>
<evidence type="ECO:0000313" key="3">
    <source>
        <dbReference type="Proteomes" id="UP000249720"/>
    </source>
</evidence>
<sequence length="64" mass="6726">MKKLLALLAIAGFVACNSGENKEAKADSTQTTAPAAMDTTKKDSSMAPMSMDTAKKAMDTTKKK</sequence>
<dbReference type="Proteomes" id="UP000249720">
    <property type="component" value="Unassembled WGS sequence"/>
</dbReference>
<evidence type="ECO:0000313" key="2">
    <source>
        <dbReference type="EMBL" id="PZX61917.1"/>
    </source>
</evidence>
<dbReference type="PROSITE" id="PS51257">
    <property type="entry name" value="PROKAR_LIPOPROTEIN"/>
    <property type="match status" value="1"/>
</dbReference>
<evidence type="ECO:0000256" key="1">
    <source>
        <dbReference type="SAM" id="MobiDB-lite"/>
    </source>
</evidence>
<comment type="caution">
    <text evidence="2">The sequence shown here is derived from an EMBL/GenBank/DDBJ whole genome shotgun (WGS) entry which is preliminary data.</text>
</comment>
<protein>
    <submittedName>
        <fullName evidence="2">Uncharacterized protein</fullName>
    </submittedName>
</protein>
<accession>A0A2W7S3P0</accession>